<dbReference type="AlphaFoldDB" id="A0A5M8PWT2"/>
<organism evidence="2 3">
    <name type="scientific">Lasallia pustulata</name>
    <dbReference type="NCBI Taxonomy" id="136370"/>
    <lineage>
        <taxon>Eukaryota</taxon>
        <taxon>Fungi</taxon>
        <taxon>Dikarya</taxon>
        <taxon>Ascomycota</taxon>
        <taxon>Pezizomycotina</taxon>
        <taxon>Lecanoromycetes</taxon>
        <taxon>OSLEUM clade</taxon>
        <taxon>Umbilicariomycetidae</taxon>
        <taxon>Umbilicariales</taxon>
        <taxon>Umbilicariaceae</taxon>
        <taxon>Lasallia</taxon>
    </lineage>
</organism>
<accession>A0A5M8PWT2</accession>
<feature type="region of interest" description="Disordered" evidence="1">
    <location>
        <begin position="36"/>
        <end position="77"/>
    </location>
</feature>
<gene>
    <name evidence="2" type="ORF">FRX48_02439</name>
</gene>
<name>A0A5M8PWT2_9LECA</name>
<evidence type="ECO:0000313" key="2">
    <source>
        <dbReference type="EMBL" id="KAA6414077.1"/>
    </source>
</evidence>
<evidence type="ECO:0000313" key="3">
    <source>
        <dbReference type="Proteomes" id="UP000324767"/>
    </source>
</evidence>
<dbReference type="EMBL" id="VXIT01000003">
    <property type="protein sequence ID" value="KAA6414077.1"/>
    <property type="molecule type" value="Genomic_DNA"/>
</dbReference>
<proteinExistence type="predicted"/>
<evidence type="ECO:0000256" key="1">
    <source>
        <dbReference type="SAM" id="MobiDB-lite"/>
    </source>
</evidence>
<reference evidence="2 3" key="1">
    <citation type="submission" date="2019-09" db="EMBL/GenBank/DDBJ databases">
        <title>The hologenome of the rock-dwelling lichen Lasallia pustulata.</title>
        <authorList>
            <person name="Greshake Tzovaras B."/>
            <person name="Segers F."/>
            <person name="Bicker A."/>
            <person name="Dal Grande F."/>
            <person name="Otte J."/>
            <person name="Hankeln T."/>
            <person name="Schmitt I."/>
            <person name="Ebersberger I."/>
        </authorList>
    </citation>
    <scope>NUCLEOTIDE SEQUENCE [LARGE SCALE GENOMIC DNA]</scope>
    <source>
        <strain evidence="2">A1-1</strain>
    </source>
</reference>
<protein>
    <submittedName>
        <fullName evidence="2">Uncharacterized protein</fullName>
    </submittedName>
</protein>
<dbReference type="Proteomes" id="UP000324767">
    <property type="component" value="Unassembled WGS sequence"/>
</dbReference>
<sequence>MLAILPAFLRRCHPSPRPNGPTIDFRLDQEAGKVETKGHGGLLDAHSAATARRDDEHGIKGHTVRKEKKDERRMKAATPTVTVTVTVTEEHETSSLSLFRPLSQAFRSKAIRRSFPHFLIYISVPSALRR</sequence>
<comment type="caution">
    <text evidence="2">The sequence shown here is derived from an EMBL/GenBank/DDBJ whole genome shotgun (WGS) entry which is preliminary data.</text>
</comment>